<proteinExistence type="predicted"/>
<dbReference type="AlphaFoldDB" id="A0A2Z4G6R4"/>
<keyword evidence="1" id="KW-0472">Membrane</keyword>
<evidence type="ECO:0000313" key="3">
    <source>
        <dbReference type="Proteomes" id="UP000249873"/>
    </source>
</evidence>
<accession>A0A2Z4G6R4</accession>
<feature type="transmembrane region" description="Helical" evidence="1">
    <location>
        <begin position="66"/>
        <end position="85"/>
    </location>
</feature>
<sequence length="86" mass="9616">MTLEKRTKVLSAAIVILTFVMVFLPAQIAFLMMQKIIIGVTGSLSVLLQIYMLTQTVDKKKRLQGVILLAFTIITIVLMIVVYTSK</sequence>
<evidence type="ECO:0000313" key="2">
    <source>
        <dbReference type="EMBL" id="AWV96847.1"/>
    </source>
</evidence>
<keyword evidence="3" id="KW-1185">Reference proteome</keyword>
<protein>
    <submittedName>
        <fullName evidence="2">Uncharacterized protein</fullName>
    </submittedName>
</protein>
<evidence type="ECO:0000256" key="1">
    <source>
        <dbReference type="SAM" id="Phobius"/>
    </source>
</evidence>
<keyword evidence="1" id="KW-1133">Transmembrane helix</keyword>
<gene>
    <name evidence="2" type="ORF">DJ013_01065</name>
</gene>
<keyword evidence="1" id="KW-0812">Transmembrane</keyword>
<dbReference type="KEGG" id="als:DJ013_01065"/>
<reference evidence="2 3" key="1">
    <citation type="submission" date="2018-05" db="EMBL/GenBank/DDBJ databases">
        <title>Complete genome sequence of Arcticibacterium luteifluviistationis SM1504T, a cytophagaceae bacterium isolated from Arctic surface seawater.</title>
        <authorList>
            <person name="Li Y."/>
            <person name="Qin Q.-L."/>
        </authorList>
    </citation>
    <scope>NUCLEOTIDE SEQUENCE [LARGE SCALE GENOMIC DNA]</scope>
    <source>
        <strain evidence="2 3">SM1504</strain>
    </source>
</reference>
<dbReference type="EMBL" id="CP029480">
    <property type="protein sequence ID" value="AWV96847.1"/>
    <property type="molecule type" value="Genomic_DNA"/>
</dbReference>
<feature type="transmembrane region" description="Helical" evidence="1">
    <location>
        <begin position="9"/>
        <end position="30"/>
    </location>
</feature>
<organism evidence="2 3">
    <name type="scientific">Arcticibacterium luteifluviistationis</name>
    <dbReference type="NCBI Taxonomy" id="1784714"/>
    <lineage>
        <taxon>Bacteria</taxon>
        <taxon>Pseudomonadati</taxon>
        <taxon>Bacteroidota</taxon>
        <taxon>Cytophagia</taxon>
        <taxon>Cytophagales</taxon>
        <taxon>Leadbetterellaceae</taxon>
        <taxon>Arcticibacterium</taxon>
    </lineage>
</organism>
<dbReference type="Proteomes" id="UP000249873">
    <property type="component" value="Chromosome"/>
</dbReference>
<name>A0A2Z4G6R4_9BACT</name>
<dbReference type="RefSeq" id="WP_111369949.1">
    <property type="nucleotide sequence ID" value="NZ_CP029480.1"/>
</dbReference>
<feature type="transmembrane region" description="Helical" evidence="1">
    <location>
        <begin position="36"/>
        <end position="54"/>
    </location>
</feature>